<keyword evidence="1" id="KW-1133">Transmembrane helix</keyword>
<evidence type="ECO:0000313" key="4">
    <source>
        <dbReference type="Proteomes" id="UP000290189"/>
    </source>
</evidence>
<keyword evidence="2" id="KW-0732">Signal</keyword>
<sequence>MGVALFPLALVSVVVVVVLAPSVVAIRPLSRDDDHLCDRCMARLPTDMTPVIMAYLDNTDVRNLSQVSSSLTLSGNAKDALGIRRQWEMLFKPETRLGDLMAYFEDSGPMHELRSYVSVEWARGNLHRRVPLRPQILLLGHLFYADDDVSPDHFEMMLKTMVVDWRLADGYALGVAIRQTSKCFDDQHRERALNAVRFLLAHHVAFLDIEGFDDYATSASERIAESDGFPVEYDETDAITSALLKLLPDAHRNLVRMALSGLAFDDIRFLIMRRGRNRNSNLDLLNVMVAHGMEIGDEKFEEETHLIFTAVSARNFRAASLLLTLGCGMVLWFSDGVTDDYDCGNDEVFTFAEQQMTFSDDSVDCYIALADHFELWRERLGQSGDTKPVLLETCLKALRRRFGVGFDERAWKHRVFVEAVELDIRIPFDRLLALVDDGTVILSGPGVSTFTNFYVCDVDDPVSVLDRLARDATDAQVHAALSHVTEDGYTIFHKKCMTGDIVRWILRRASTWDWVWGALQRIAAPTWRSDGGSCMRLWIERREPSYELRILTIVANLADANGTMSAYETAMMACAGNPMDKVNFLSWSASTTLINGHLEAHFDVMNPYHEVLMLAKIGAEPLGPILNRISARNGDTALQTFLLERYDGFSPIHWAVMMDLPAVEAAMEQAERLGVLSEVVVHRDSPVGWTILHMAATSIVMHFPVPGRFRHMSQPSYLRHFEQMETLSQMVFSLRARLASLDDFCQLMDARDYLGNRTFLGMLPEVLQRFGVIAAIAAFIRRQCNNIRRRLA</sequence>
<geneLocation type="mitochondrion" evidence="3"/>
<reference evidence="3 4" key="1">
    <citation type="submission" date="2018-03" db="EMBL/GenBank/DDBJ databases">
        <authorList>
            <person name="Fogelqvist J."/>
        </authorList>
    </citation>
    <scope>NUCLEOTIDE SEQUENCE [LARGE SCALE GENOMIC DNA]</scope>
</reference>
<evidence type="ECO:0000313" key="3">
    <source>
        <dbReference type="EMBL" id="SPQ94800.1"/>
    </source>
</evidence>
<feature type="chain" id="PRO_5017968083" description="F-box domain-containing protein" evidence="2">
    <location>
        <begin position="26"/>
        <end position="792"/>
    </location>
</feature>
<evidence type="ECO:0000256" key="1">
    <source>
        <dbReference type="SAM" id="Phobius"/>
    </source>
</evidence>
<evidence type="ECO:0008006" key="5">
    <source>
        <dbReference type="Google" id="ProtNLM"/>
    </source>
</evidence>
<keyword evidence="1" id="KW-0812">Transmembrane</keyword>
<name>A0A3P3Y475_PLABS</name>
<dbReference type="Proteomes" id="UP000290189">
    <property type="component" value="Unassembled WGS sequence"/>
</dbReference>
<organism evidence="3 4">
    <name type="scientific">Plasmodiophora brassicae</name>
    <name type="common">Clubroot disease agent</name>
    <dbReference type="NCBI Taxonomy" id="37360"/>
    <lineage>
        <taxon>Eukaryota</taxon>
        <taxon>Sar</taxon>
        <taxon>Rhizaria</taxon>
        <taxon>Endomyxa</taxon>
        <taxon>Phytomyxea</taxon>
        <taxon>Plasmodiophorida</taxon>
        <taxon>Plasmodiophoridae</taxon>
        <taxon>Plasmodiophora</taxon>
    </lineage>
</organism>
<proteinExistence type="predicted"/>
<keyword evidence="1" id="KW-0472">Membrane</keyword>
<evidence type="ECO:0000256" key="2">
    <source>
        <dbReference type="SAM" id="SignalP"/>
    </source>
</evidence>
<accession>A0A3P3Y475</accession>
<feature type="signal peptide" evidence="2">
    <location>
        <begin position="1"/>
        <end position="25"/>
    </location>
</feature>
<keyword evidence="3" id="KW-0496">Mitochondrion</keyword>
<protein>
    <recommendedName>
        <fullName evidence="5">F-box domain-containing protein</fullName>
    </recommendedName>
</protein>
<feature type="transmembrane region" description="Helical" evidence="1">
    <location>
        <begin position="759"/>
        <end position="780"/>
    </location>
</feature>
<gene>
    <name evidence="3" type="ORF">PLBR_LOCUS2015</name>
</gene>
<dbReference type="EMBL" id="OVEO01000003">
    <property type="protein sequence ID" value="SPQ94800.1"/>
    <property type="molecule type" value="Genomic_DNA"/>
</dbReference>
<dbReference type="AlphaFoldDB" id="A0A3P3Y475"/>